<name>A0A1Y6CBC9_9PROT</name>
<keyword evidence="1" id="KW-0812">Transmembrane</keyword>
<sequence length="64" mass="7072">MAPRTVWAFNFAGWLLFAGSAVASIISTLRAGDTVGLIASVLFLLACLVFLVPFWIHRPPKERR</sequence>
<evidence type="ECO:0000313" key="2">
    <source>
        <dbReference type="EMBL" id="SMF55408.1"/>
    </source>
</evidence>
<organism evidence="2 3">
    <name type="scientific">Tistlia consotensis USBA 355</name>
    <dbReference type="NCBI Taxonomy" id="560819"/>
    <lineage>
        <taxon>Bacteria</taxon>
        <taxon>Pseudomonadati</taxon>
        <taxon>Pseudomonadota</taxon>
        <taxon>Alphaproteobacteria</taxon>
        <taxon>Rhodospirillales</taxon>
        <taxon>Rhodovibrionaceae</taxon>
        <taxon>Tistlia</taxon>
    </lineage>
</organism>
<dbReference type="AlphaFoldDB" id="A0A1Y6CBC9"/>
<evidence type="ECO:0000313" key="3">
    <source>
        <dbReference type="Proteomes" id="UP000192917"/>
    </source>
</evidence>
<keyword evidence="1" id="KW-0472">Membrane</keyword>
<dbReference type="RefSeq" id="WP_085124675.1">
    <property type="nucleotide sequence ID" value="NZ_FWZX01000020.1"/>
</dbReference>
<feature type="transmembrane region" description="Helical" evidence="1">
    <location>
        <begin position="7"/>
        <end position="29"/>
    </location>
</feature>
<gene>
    <name evidence="2" type="ORF">SAMN05428998_12056</name>
</gene>
<proteinExistence type="predicted"/>
<dbReference type="EMBL" id="FWZX01000020">
    <property type="protein sequence ID" value="SMF55408.1"/>
    <property type="molecule type" value="Genomic_DNA"/>
</dbReference>
<keyword evidence="3" id="KW-1185">Reference proteome</keyword>
<evidence type="ECO:0008006" key="4">
    <source>
        <dbReference type="Google" id="ProtNLM"/>
    </source>
</evidence>
<feature type="transmembrane region" description="Helical" evidence="1">
    <location>
        <begin position="35"/>
        <end position="56"/>
    </location>
</feature>
<protein>
    <recommendedName>
        <fullName evidence="4">Cytochrome oxidase subunit III</fullName>
    </recommendedName>
</protein>
<evidence type="ECO:0000256" key="1">
    <source>
        <dbReference type="SAM" id="Phobius"/>
    </source>
</evidence>
<dbReference type="STRING" id="560819.SAMN05428998_12056"/>
<reference evidence="2 3" key="1">
    <citation type="submission" date="2017-04" db="EMBL/GenBank/DDBJ databases">
        <authorList>
            <person name="Afonso C.L."/>
            <person name="Miller P.J."/>
            <person name="Scott M.A."/>
            <person name="Spackman E."/>
            <person name="Goraichik I."/>
            <person name="Dimitrov K.M."/>
            <person name="Suarez D.L."/>
            <person name="Swayne D.E."/>
        </authorList>
    </citation>
    <scope>NUCLEOTIDE SEQUENCE [LARGE SCALE GENOMIC DNA]</scope>
    <source>
        <strain evidence="2 3">USBA 355</strain>
    </source>
</reference>
<keyword evidence="1" id="KW-1133">Transmembrane helix</keyword>
<accession>A0A1Y6CBC9</accession>
<dbReference type="Proteomes" id="UP000192917">
    <property type="component" value="Unassembled WGS sequence"/>
</dbReference>